<dbReference type="GO" id="GO:0006890">
    <property type="term" value="P:retrograde vesicle-mediated transport, Golgi to endoplasmic reticulum"/>
    <property type="evidence" value="ECO:0007669"/>
    <property type="project" value="InterPro"/>
</dbReference>
<dbReference type="Proteomes" id="UP000007151">
    <property type="component" value="Unassembled WGS sequence"/>
</dbReference>
<protein>
    <submittedName>
        <fullName evidence="3">RAD50-interacting protein 1</fullName>
    </submittedName>
</protein>
<reference evidence="3 4" key="1">
    <citation type="journal article" date="2011" name="Cell">
        <title>The monarch butterfly genome yields insights into long-distance migration.</title>
        <authorList>
            <person name="Zhan S."/>
            <person name="Merlin C."/>
            <person name="Boore J.L."/>
            <person name="Reppert S.M."/>
        </authorList>
    </citation>
    <scope>NUCLEOTIDE SEQUENCE [LARGE SCALE GENOMIC DNA]</scope>
    <source>
        <strain evidence="3">F-2</strain>
    </source>
</reference>
<keyword evidence="1" id="KW-0175">Coiled coil</keyword>
<accession>A0A212FF16</accession>
<keyword evidence="4" id="KW-1185">Reference proteome</keyword>
<dbReference type="PANTHER" id="PTHR13520:SF0">
    <property type="entry name" value="RAD50-INTERACTING PROTEIN 1"/>
    <property type="match status" value="1"/>
</dbReference>
<dbReference type="GO" id="GO:0070939">
    <property type="term" value="C:Dsl1/NZR complex"/>
    <property type="evidence" value="ECO:0007669"/>
    <property type="project" value="InterPro"/>
</dbReference>
<sequence length="821" mass="93941">MKSHLKDDVKKEIIQKLNYKIGGDINNLVNAYEVENECVLQRNQLKSLLNAASDEVPNKLSSAIAKAECNSQQIDQLREKRIELMKKVDGFIEKTQPLMSELNKRFADIGRLEEVLSYFKSYARIEELSNQMKQCKDDEQLVAMFGEMKEMCSRYKQPHQQTYIKDYTHYWHNILKDNFTRNYEDVLKALKWPFTSQSEIAPTKEVMSKFTTVTRHLFLVQEPKSMVVSISGDFSQETEPSLPIKLLLKPLKKRFIFHFTGSRQTARIDRPEWFLTQTLTWIKDHQDFVKNHVQPIAEKLNMKNVNTVDEFNVGIISLAAERLHTVLGIYHTQTKHVLDVDAAFAHAVDETLGFHRELVNITGGELNSVLSVLTRAETFVRWLAVEKKYALSKMDETLDNSQWIEPVASGVVSAVGSVLWVPRGADWFIALLKTIEDRYAMLPQPGHRLQFLELQLELIEEWRIRLTQLLGAAMTSLTPDTFLTAGPHPLIAIINTAHHTRNVLLQWANSLHYLQLHYYKRQFQHFTQQQHKEESDESVCDDEYYYDEDDRTEDTRSKDEDQMEEALSLNDVEVRAKKMALNEIKRRNSVVNESQYDVPGASPSSSEVEEGAVFCESPALLAHLRDAGIAALAEHILLEFKATIREYKKQKWHSMVTMEQAALSVSAPLCAPLSGAISRAGCAAGTLSPRLAEHLMTHLAACIDMYLFEEVVLESWFNTGGTLQFTHDVKRNLVPAFAPANKNASKLNHLPRLLEACKLLNLDYDDARRLRSHLSKQPNEMSDYLTNLNINHIKPAEALRILNQRTDLADTTSPSSVMELF</sequence>
<dbReference type="STRING" id="278856.A0A212FF16"/>
<name>A0A212FF16_DANPL</name>
<feature type="region of interest" description="Disordered" evidence="2">
    <location>
        <begin position="530"/>
        <end position="564"/>
    </location>
</feature>
<gene>
    <name evidence="3" type="ORF">KGM_203619</name>
</gene>
<dbReference type="Gene3D" id="1.20.58.670">
    <property type="entry name" value="Dsl1p vesicle tethering complex, Tip20p subunit, domain D"/>
    <property type="match status" value="1"/>
</dbReference>
<comment type="caution">
    <text evidence="3">The sequence shown here is derived from an EMBL/GenBank/DDBJ whole genome shotgun (WGS) entry which is preliminary data.</text>
</comment>
<dbReference type="OrthoDB" id="2189254at2759"/>
<organism evidence="3 4">
    <name type="scientific">Danaus plexippus plexippus</name>
    <dbReference type="NCBI Taxonomy" id="278856"/>
    <lineage>
        <taxon>Eukaryota</taxon>
        <taxon>Metazoa</taxon>
        <taxon>Ecdysozoa</taxon>
        <taxon>Arthropoda</taxon>
        <taxon>Hexapoda</taxon>
        <taxon>Insecta</taxon>
        <taxon>Pterygota</taxon>
        <taxon>Neoptera</taxon>
        <taxon>Endopterygota</taxon>
        <taxon>Lepidoptera</taxon>
        <taxon>Glossata</taxon>
        <taxon>Ditrysia</taxon>
        <taxon>Papilionoidea</taxon>
        <taxon>Nymphalidae</taxon>
        <taxon>Danainae</taxon>
        <taxon>Danaini</taxon>
        <taxon>Danaina</taxon>
        <taxon>Danaus</taxon>
        <taxon>Danaus</taxon>
    </lineage>
</organism>
<feature type="compositionally biased region" description="Acidic residues" evidence="2">
    <location>
        <begin position="535"/>
        <end position="552"/>
    </location>
</feature>
<dbReference type="GO" id="GO:0006888">
    <property type="term" value="P:endoplasmic reticulum to Golgi vesicle-mediated transport"/>
    <property type="evidence" value="ECO:0007669"/>
    <property type="project" value="InterPro"/>
</dbReference>
<dbReference type="eggNOG" id="KOG2218">
    <property type="taxonomic scope" value="Eukaryota"/>
</dbReference>
<dbReference type="KEGG" id="dpl:KGM_203619"/>
<proteinExistence type="predicted"/>
<feature type="coiled-coil region" evidence="1">
    <location>
        <begin position="67"/>
        <end position="94"/>
    </location>
</feature>
<dbReference type="EMBL" id="AGBW02008878">
    <property type="protein sequence ID" value="OWR52310.1"/>
    <property type="molecule type" value="Genomic_DNA"/>
</dbReference>
<evidence type="ECO:0000313" key="4">
    <source>
        <dbReference type="Proteomes" id="UP000007151"/>
    </source>
</evidence>
<evidence type="ECO:0000313" key="3">
    <source>
        <dbReference type="EMBL" id="OWR52310.1"/>
    </source>
</evidence>
<dbReference type="PROSITE" id="PS51386">
    <property type="entry name" value="RINT1_TIP20"/>
    <property type="match status" value="1"/>
</dbReference>
<dbReference type="AlphaFoldDB" id="A0A212FF16"/>
<dbReference type="FunCoup" id="A0A212FF16">
    <property type="interactions" value="2382"/>
</dbReference>
<dbReference type="InterPro" id="IPR007528">
    <property type="entry name" value="RINT1_Tip20"/>
</dbReference>
<evidence type="ECO:0000256" key="2">
    <source>
        <dbReference type="SAM" id="MobiDB-lite"/>
    </source>
</evidence>
<dbReference type="InterPro" id="IPR042044">
    <property type="entry name" value="EXOC6PINT-1/Sec15/Tip20_C_dom2"/>
</dbReference>
<dbReference type="GO" id="GO:0060628">
    <property type="term" value="P:regulation of ER to Golgi vesicle-mediated transport"/>
    <property type="evidence" value="ECO:0007669"/>
    <property type="project" value="TreeGrafter"/>
</dbReference>
<dbReference type="Pfam" id="PF04437">
    <property type="entry name" value="RINT1_TIP1"/>
    <property type="match status" value="1"/>
</dbReference>
<evidence type="ECO:0000256" key="1">
    <source>
        <dbReference type="SAM" id="Coils"/>
    </source>
</evidence>
<dbReference type="PANTHER" id="PTHR13520">
    <property type="entry name" value="RAD50-INTERACTING PROTEIN 1 RINT-1"/>
    <property type="match status" value="1"/>
</dbReference>